<comment type="caution">
    <text evidence="3">The sequence shown here is derived from an EMBL/GenBank/DDBJ whole genome shotgun (WGS) entry which is preliminary data.</text>
</comment>
<dbReference type="GO" id="GO:0008270">
    <property type="term" value="F:zinc ion binding"/>
    <property type="evidence" value="ECO:0007669"/>
    <property type="project" value="InterPro"/>
</dbReference>
<proteinExistence type="inferred from homology"/>
<feature type="domain" description="HNH nuclease" evidence="2">
    <location>
        <begin position="300"/>
        <end position="352"/>
    </location>
</feature>
<dbReference type="Pfam" id="PF02720">
    <property type="entry name" value="DUF222"/>
    <property type="match status" value="1"/>
</dbReference>
<dbReference type="GO" id="GO:0004519">
    <property type="term" value="F:endonuclease activity"/>
    <property type="evidence" value="ECO:0007669"/>
    <property type="project" value="InterPro"/>
</dbReference>
<evidence type="ECO:0000313" key="3">
    <source>
        <dbReference type="EMBL" id="TDP91941.1"/>
    </source>
</evidence>
<dbReference type="Pfam" id="PF01844">
    <property type="entry name" value="HNH"/>
    <property type="match status" value="1"/>
</dbReference>
<reference evidence="3 4" key="1">
    <citation type="submission" date="2019-03" db="EMBL/GenBank/DDBJ databases">
        <title>Genomic Encyclopedia of Type Strains, Phase IV (KMG-IV): sequencing the most valuable type-strain genomes for metagenomic binning, comparative biology and taxonomic classification.</title>
        <authorList>
            <person name="Goeker M."/>
        </authorList>
    </citation>
    <scope>NUCLEOTIDE SEQUENCE [LARGE SCALE GENOMIC DNA]</scope>
    <source>
        <strain evidence="3 4">DSM 45361</strain>
    </source>
</reference>
<sequence>MLWYDWVMDLGDLQSLVAERRRLDLAILDAISVVDWRESGYLHLWQFLMDALRVGRREAKQLETQVSLLCPKVGITGQVIPAQLPVARAVMAEGAIATEHVTRIAKTVAAVPAEHADQVEADLAELAREFNPAQLARLGKRMVDALDPDGAKPADPTVVEAQNILDLQECEDGSLEGRFTLGAETAAVLRPLLSSLTAPQPGDDRTLVERQGDALAEVIRFAADSGQAPMEGGERPHIAVTVSLETLQTAIGKATLDDARWMTPEQARRFACDAEIIPVVLGTNSQPIDIGESKRLADKRLRRALAIRDQGCAVPGCERTPNQCHAHHIQHWADGGLTRLDNMVLVCQFHHRLIHHAGWTVHMGNGLPVFTKPPWAQTAA</sequence>
<dbReference type="Proteomes" id="UP000295444">
    <property type="component" value="Unassembled WGS sequence"/>
</dbReference>
<dbReference type="AlphaFoldDB" id="A0A4R6RXY5"/>
<dbReference type="InterPro" id="IPR003870">
    <property type="entry name" value="DUF222"/>
</dbReference>
<evidence type="ECO:0000256" key="1">
    <source>
        <dbReference type="ARBA" id="ARBA00023450"/>
    </source>
</evidence>
<evidence type="ECO:0000259" key="2">
    <source>
        <dbReference type="SMART" id="SM00507"/>
    </source>
</evidence>
<dbReference type="InterPro" id="IPR002711">
    <property type="entry name" value="HNH"/>
</dbReference>
<accession>A0A4R6RXY5</accession>
<dbReference type="CDD" id="cd00085">
    <property type="entry name" value="HNHc"/>
    <property type="match status" value="1"/>
</dbReference>
<dbReference type="Gene3D" id="1.10.30.50">
    <property type="match status" value="1"/>
</dbReference>
<dbReference type="InterPro" id="IPR003615">
    <property type="entry name" value="HNH_nuc"/>
</dbReference>
<dbReference type="EMBL" id="SNXZ01000008">
    <property type="protein sequence ID" value="TDP91941.1"/>
    <property type="molecule type" value="Genomic_DNA"/>
</dbReference>
<comment type="similarity">
    <text evidence="1">Belongs to the Rv1128c/1148c/1588c/1702c/1945/3466 family.</text>
</comment>
<evidence type="ECO:0000313" key="4">
    <source>
        <dbReference type="Proteomes" id="UP000295444"/>
    </source>
</evidence>
<protein>
    <submittedName>
        <fullName evidence="3">Uncharacterized protein DUF222</fullName>
    </submittedName>
</protein>
<keyword evidence="4" id="KW-1185">Reference proteome</keyword>
<organism evidence="3 4">
    <name type="scientific">Labedaea rhizosphaerae</name>
    <dbReference type="NCBI Taxonomy" id="598644"/>
    <lineage>
        <taxon>Bacteria</taxon>
        <taxon>Bacillati</taxon>
        <taxon>Actinomycetota</taxon>
        <taxon>Actinomycetes</taxon>
        <taxon>Pseudonocardiales</taxon>
        <taxon>Pseudonocardiaceae</taxon>
        <taxon>Labedaea</taxon>
    </lineage>
</organism>
<name>A0A4R6RXY5_LABRH</name>
<dbReference type="SMART" id="SM00507">
    <property type="entry name" value="HNHc"/>
    <property type="match status" value="1"/>
</dbReference>
<gene>
    <name evidence="3" type="ORF">EV186_108152</name>
</gene>
<dbReference type="GO" id="GO:0003676">
    <property type="term" value="F:nucleic acid binding"/>
    <property type="evidence" value="ECO:0007669"/>
    <property type="project" value="InterPro"/>
</dbReference>